<dbReference type="SUPFAM" id="SSF56420">
    <property type="entry name" value="Peptide deformylase"/>
    <property type="match status" value="1"/>
</dbReference>
<dbReference type="PIRSF" id="PIRSF004749">
    <property type="entry name" value="Pep_def"/>
    <property type="match status" value="1"/>
</dbReference>
<dbReference type="Pfam" id="PF01327">
    <property type="entry name" value="Pep_deformylase"/>
    <property type="match status" value="1"/>
</dbReference>
<feature type="binding site" evidence="2">
    <location>
        <position position="151"/>
    </location>
    <ligand>
        <name>Fe cation</name>
        <dbReference type="ChEBI" id="CHEBI:24875"/>
    </ligand>
</feature>
<gene>
    <name evidence="2" type="primary">def</name>
    <name evidence="3" type="ORF">OMM_01873</name>
</gene>
<dbReference type="EMBL" id="ATBP01000168">
    <property type="protein sequence ID" value="ETR72245.1"/>
    <property type="molecule type" value="Genomic_DNA"/>
</dbReference>
<feature type="active site" evidence="2">
    <location>
        <position position="148"/>
    </location>
</feature>
<keyword evidence="2" id="KW-0408">Iron</keyword>
<name>A0A1V1PC21_9BACT</name>
<sequence length="182" mass="20984">MAILDIYTYPDPVLKKKAARIEKIDDTIHQLIQDMVDTLYSVHGIGLAAPQVGVSKQLLIYDLDREDLEEGLSHEESLQKRNPGVIINPEIVSAEIEVLSEKEGCLSVPEFKADVPRYQKIHIKAMDEKEQSIDIETDQYLGIVLQHEMDHLNGILLVDYVSSLKREMYRRRMKKKRKSKKK</sequence>
<feature type="binding site" evidence="2">
    <location>
        <position position="147"/>
    </location>
    <ligand>
        <name>Fe cation</name>
        <dbReference type="ChEBI" id="CHEBI:24875"/>
    </ligand>
</feature>
<evidence type="ECO:0000313" key="4">
    <source>
        <dbReference type="Proteomes" id="UP000189670"/>
    </source>
</evidence>
<accession>A0A1V1PC21</accession>
<comment type="function">
    <text evidence="2">Removes the formyl group from the N-terminal Met of newly synthesized proteins. Requires at least a dipeptide for an efficient rate of reaction. N-terminal L-methionine is a prerequisite for activity but the enzyme has broad specificity at other positions.</text>
</comment>
<dbReference type="InterPro" id="IPR023635">
    <property type="entry name" value="Peptide_deformylase"/>
</dbReference>
<dbReference type="GO" id="GO:0006412">
    <property type="term" value="P:translation"/>
    <property type="evidence" value="ECO:0007669"/>
    <property type="project" value="UniProtKB-UniRule"/>
</dbReference>
<dbReference type="InterPro" id="IPR036821">
    <property type="entry name" value="Peptide_deformylase_sf"/>
</dbReference>
<proteinExistence type="inferred from homology"/>
<dbReference type="PRINTS" id="PR01576">
    <property type="entry name" value="PDEFORMYLASE"/>
</dbReference>
<dbReference type="AlphaFoldDB" id="A0A1V1PC21"/>
<evidence type="ECO:0000256" key="2">
    <source>
        <dbReference type="HAMAP-Rule" id="MF_00163"/>
    </source>
</evidence>
<reference evidence="4" key="1">
    <citation type="submission" date="2012-11" db="EMBL/GenBank/DDBJ databases">
        <authorList>
            <person name="Lucero-Rivera Y.E."/>
            <person name="Tovar-Ramirez D."/>
        </authorList>
    </citation>
    <scope>NUCLEOTIDE SEQUENCE [LARGE SCALE GENOMIC DNA]</scope>
    <source>
        <strain evidence="4">Araruama</strain>
    </source>
</reference>
<dbReference type="PANTHER" id="PTHR10458:SF22">
    <property type="entry name" value="PEPTIDE DEFORMYLASE"/>
    <property type="match status" value="1"/>
</dbReference>
<dbReference type="Proteomes" id="UP000189670">
    <property type="component" value="Unassembled WGS sequence"/>
</dbReference>
<feature type="binding site" evidence="2">
    <location>
        <position position="105"/>
    </location>
    <ligand>
        <name>Fe cation</name>
        <dbReference type="ChEBI" id="CHEBI:24875"/>
    </ligand>
</feature>
<keyword evidence="2" id="KW-0648">Protein biosynthesis</keyword>
<keyword evidence="2" id="KW-0479">Metal-binding</keyword>
<dbReference type="GO" id="GO:0046872">
    <property type="term" value="F:metal ion binding"/>
    <property type="evidence" value="ECO:0007669"/>
    <property type="project" value="UniProtKB-KW"/>
</dbReference>
<dbReference type="Gene3D" id="3.90.45.10">
    <property type="entry name" value="Peptide deformylase"/>
    <property type="match status" value="1"/>
</dbReference>
<comment type="cofactor">
    <cofactor evidence="2">
        <name>Fe(2+)</name>
        <dbReference type="ChEBI" id="CHEBI:29033"/>
    </cofactor>
    <text evidence="2">Binds 1 Fe(2+) ion.</text>
</comment>
<evidence type="ECO:0000256" key="1">
    <source>
        <dbReference type="ARBA" id="ARBA00010759"/>
    </source>
</evidence>
<protein>
    <recommendedName>
        <fullName evidence="2">Peptide deformylase</fullName>
        <shortName evidence="2">PDF</shortName>
        <ecNumber evidence="2">3.5.1.88</ecNumber>
    </recommendedName>
    <alternativeName>
        <fullName evidence="2">Polypeptide deformylase</fullName>
    </alternativeName>
</protein>
<comment type="caution">
    <text evidence="3">The sequence shown here is derived from an EMBL/GenBank/DDBJ whole genome shotgun (WGS) entry which is preliminary data.</text>
</comment>
<dbReference type="GO" id="GO:0042586">
    <property type="term" value="F:peptide deformylase activity"/>
    <property type="evidence" value="ECO:0007669"/>
    <property type="project" value="UniProtKB-UniRule"/>
</dbReference>
<dbReference type="HAMAP" id="MF_00163">
    <property type="entry name" value="Pep_deformylase"/>
    <property type="match status" value="1"/>
</dbReference>
<dbReference type="NCBIfam" id="NF001159">
    <property type="entry name" value="PRK00150.1-3"/>
    <property type="match status" value="1"/>
</dbReference>
<keyword evidence="2" id="KW-0378">Hydrolase</keyword>
<dbReference type="EC" id="3.5.1.88" evidence="2"/>
<organism evidence="3 4">
    <name type="scientific">Candidatus Magnetoglobus multicellularis str. Araruama</name>
    <dbReference type="NCBI Taxonomy" id="890399"/>
    <lineage>
        <taxon>Bacteria</taxon>
        <taxon>Pseudomonadati</taxon>
        <taxon>Thermodesulfobacteriota</taxon>
        <taxon>Desulfobacteria</taxon>
        <taxon>Desulfobacterales</taxon>
        <taxon>Desulfobacteraceae</taxon>
        <taxon>Candidatus Magnetoglobus</taxon>
    </lineage>
</organism>
<dbReference type="CDD" id="cd00487">
    <property type="entry name" value="Pep_deformylase"/>
    <property type="match status" value="1"/>
</dbReference>
<dbReference type="PANTHER" id="PTHR10458">
    <property type="entry name" value="PEPTIDE DEFORMYLASE"/>
    <property type="match status" value="1"/>
</dbReference>
<comment type="similarity">
    <text evidence="1 2">Belongs to the polypeptide deformylase family.</text>
</comment>
<comment type="catalytic activity">
    <reaction evidence="2">
        <text>N-terminal N-formyl-L-methionyl-[peptide] + H2O = N-terminal L-methionyl-[peptide] + formate</text>
        <dbReference type="Rhea" id="RHEA:24420"/>
        <dbReference type="Rhea" id="RHEA-COMP:10639"/>
        <dbReference type="Rhea" id="RHEA-COMP:10640"/>
        <dbReference type="ChEBI" id="CHEBI:15377"/>
        <dbReference type="ChEBI" id="CHEBI:15740"/>
        <dbReference type="ChEBI" id="CHEBI:49298"/>
        <dbReference type="ChEBI" id="CHEBI:64731"/>
        <dbReference type="EC" id="3.5.1.88"/>
    </reaction>
</comment>
<evidence type="ECO:0000313" key="3">
    <source>
        <dbReference type="EMBL" id="ETR72245.1"/>
    </source>
</evidence>
<dbReference type="NCBIfam" id="TIGR00079">
    <property type="entry name" value="pept_deformyl"/>
    <property type="match status" value="1"/>
</dbReference>